<sequence>MSYLPLVTIRPPKIIAAIPIKTSANDVGVMVTIPPINIKTTDSKSMMKPALRDCGLPNKKVHMPPISKTRLPPAASPLNVNNDICELKIMF</sequence>
<keyword evidence="2" id="KW-1185">Reference proteome</keyword>
<proteinExistence type="predicted"/>
<protein>
    <submittedName>
        <fullName evidence="1">Uncharacterized protein</fullName>
    </submittedName>
</protein>
<comment type="caution">
    <text evidence="1">The sequence shown here is derived from an EMBL/GenBank/DDBJ whole genome shotgun (WGS) entry which is preliminary data.</text>
</comment>
<evidence type="ECO:0000313" key="2">
    <source>
        <dbReference type="Proteomes" id="UP000631421"/>
    </source>
</evidence>
<evidence type="ECO:0000313" key="1">
    <source>
        <dbReference type="EMBL" id="MBD2150037.1"/>
    </source>
</evidence>
<name>A0A926Z5W5_9CYAN</name>
<accession>A0A926Z5W5</accession>
<reference evidence="1 2" key="1">
    <citation type="journal article" date="2015" name="ISME J.">
        <title>Draft Genome Sequence of Streptomyces incarnatus NRRL8089, which Produces the Nucleoside Antibiotic Sinefungin.</title>
        <authorList>
            <person name="Oshima K."/>
            <person name="Hattori M."/>
            <person name="Shimizu H."/>
            <person name="Fukuda K."/>
            <person name="Nemoto M."/>
            <person name="Inagaki K."/>
            <person name="Tamura T."/>
        </authorList>
    </citation>
    <scope>NUCLEOTIDE SEQUENCE [LARGE SCALE GENOMIC DNA]</scope>
    <source>
        <strain evidence="1 2">FACHB-1277</strain>
    </source>
</reference>
<gene>
    <name evidence="1" type="ORF">H6F44_07860</name>
</gene>
<dbReference type="AlphaFoldDB" id="A0A926Z5W5"/>
<dbReference type="EMBL" id="JACJPY010000018">
    <property type="protein sequence ID" value="MBD2150037.1"/>
    <property type="molecule type" value="Genomic_DNA"/>
</dbReference>
<organism evidence="1 2">
    <name type="scientific">Pseudanabaena cinerea FACHB-1277</name>
    <dbReference type="NCBI Taxonomy" id="2949581"/>
    <lineage>
        <taxon>Bacteria</taxon>
        <taxon>Bacillati</taxon>
        <taxon>Cyanobacteriota</taxon>
        <taxon>Cyanophyceae</taxon>
        <taxon>Pseudanabaenales</taxon>
        <taxon>Pseudanabaenaceae</taxon>
        <taxon>Pseudanabaena</taxon>
        <taxon>Pseudanabaena cinerea</taxon>
    </lineage>
</organism>
<dbReference type="RefSeq" id="WP_190350408.1">
    <property type="nucleotide sequence ID" value="NZ_JACJPY010000018.1"/>
</dbReference>
<dbReference type="Proteomes" id="UP000631421">
    <property type="component" value="Unassembled WGS sequence"/>
</dbReference>